<feature type="non-terminal residue" evidence="2">
    <location>
        <position position="1"/>
    </location>
</feature>
<dbReference type="EMBL" id="JAQQBS010000001">
    <property type="protein sequence ID" value="KAK0176374.1"/>
    <property type="molecule type" value="Genomic_DNA"/>
</dbReference>
<organism evidence="2 3">
    <name type="scientific">Microctonus aethiopoides</name>
    <dbReference type="NCBI Taxonomy" id="144406"/>
    <lineage>
        <taxon>Eukaryota</taxon>
        <taxon>Metazoa</taxon>
        <taxon>Ecdysozoa</taxon>
        <taxon>Arthropoda</taxon>
        <taxon>Hexapoda</taxon>
        <taxon>Insecta</taxon>
        <taxon>Pterygota</taxon>
        <taxon>Neoptera</taxon>
        <taxon>Endopterygota</taxon>
        <taxon>Hymenoptera</taxon>
        <taxon>Apocrita</taxon>
        <taxon>Ichneumonoidea</taxon>
        <taxon>Braconidae</taxon>
        <taxon>Euphorinae</taxon>
        <taxon>Microctonus</taxon>
    </lineage>
</organism>
<feature type="compositionally biased region" description="Basic and acidic residues" evidence="1">
    <location>
        <begin position="31"/>
        <end position="43"/>
    </location>
</feature>
<evidence type="ECO:0000313" key="3">
    <source>
        <dbReference type="Proteomes" id="UP001168990"/>
    </source>
</evidence>
<accession>A0AA39FWA1</accession>
<feature type="region of interest" description="Disordered" evidence="1">
    <location>
        <begin position="31"/>
        <end position="51"/>
    </location>
</feature>
<dbReference type="Proteomes" id="UP001168990">
    <property type="component" value="Unassembled WGS sequence"/>
</dbReference>
<sequence length="51" mass="6014">MKKKAVMIADDDYDHLSSYELTMIFFIGKKYGDDNGYRPKELNSRSIQRHS</sequence>
<dbReference type="AlphaFoldDB" id="A0AA39FWA1"/>
<gene>
    <name evidence="2" type="ORF">PV328_000518</name>
</gene>
<evidence type="ECO:0000256" key="1">
    <source>
        <dbReference type="SAM" id="MobiDB-lite"/>
    </source>
</evidence>
<protein>
    <submittedName>
        <fullName evidence="2">Uncharacterized protein</fullName>
    </submittedName>
</protein>
<reference evidence="2" key="2">
    <citation type="submission" date="2023-03" db="EMBL/GenBank/DDBJ databases">
        <authorList>
            <person name="Inwood S.N."/>
            <person name="Skelly J.G."/>
            <person name="Guhlin J."/>
            <person name="Harrop T.W.R."/>
            <person name="Goldson S.G."/>
            <person name="Dearden P.K."/>
        </authorList>
    </citation>
    <scope>NUCLEOTIDE SEQUENCE</scope>
    <source>
        <strain evidence="2">Irish</strain>
        <tissue evidence="2">Whole body</tissue>
    </source>
</reference>
<keyword evidence="3" id="KW-1185">Reference proteome</keyword>
<evidence type="ECO:0000313" key="2">
    <source>
        <dbReference type="EMBL" id="KAK0176374.1"/>
    </source>
</evidence>
<name>A0AA39FWA1_9HYME</name>
<proteinExistence type="predicted"/>
<reference evidence="2" key="1">
    <citation type="journal article" date="2023" name="bioRxiv">
        <title>Scaffold-level genome assemblies of two parasitoid biocontrol wasps reveal the parthenogenesis mechanism and an associated novel virus.</title>
        <authorList>
            <person name="Inwood S."/>
            <person name="Skelly J."/>
            <person name="Guhlin J."/>
            <person name="Harrop T."/>
            <person name="Goldson S."/>
            <person name="Dearden P."/>
        </authorList>
    </citation>
    <scope>NUCLEOTIDE SEQUENCE</scope>
    <source>
        <strain evidence="2">Irish</strain>
        <tissue evidence="2">Whole body</tissue>
    </source>
</reference>
<comment type="caution">
    <text evidence="2">The sequence shown here is derived from an EMBL/GenBank/DDBJ whole genome shotgun (WGS) entry which is preliminary data.</text>
</comment>